<feature type="compositionally biased region" description="Polar residues" evidence="1">
    <location>
        <begin position="1"/>
        <end position="18"/>
    </location>
</feature>
<evidence type="ECO:0000313" key="4">
    <source>
        <dbReference type="Proteomes" id="UP000030765"/>
    </source>
</evidence>
<gene>
    <name evidence="2" type="ORF">ZHAS_00009663</name>
</gene>
<accession>A0A084VV30</accession>
<evidence type="ECO:0000256" key="1">
    <source>
        <dbReference type="SAM" id="MobiDB-lite"/>
    </source>
</evidence>
<dbReference type="EMBL" id="KE525157">
    <property type="protein sequence ID" value="KFB41824.1"/>
    <property type="molecule type" value="Genomic_DNA"/>
</dbReference>
<dbReference type="Proteomes" id="UP000030765">
    <property type="component" value="Unassembled WGS sequence"/>
</dbReference>
<evidence type="ECO:0000313" key="3">
    <source>
        <dbReference type="EnsemblMetazoa" id="ASIC009663-PA"/>
    </source>
</evidence>
<keyword evidence="4" id="KW-1185">Reference proteome</keyword>
<feature type="region of interest" description="Disordered" evidence="1">
    <location>
        <begin position="1"/>
        <end position="21"/>
    </location>
</feature>
<dbReference type="EMBL" id="ATLV01017149">
    <property type="status" value="NOT_ANNOTATED_CDS"/>
    <property type="molecule type" value="Genomic_DNA"/>
</dbReference>
<protein>
    <submittedName>
        <fullName evidence="2 3">Uncharacterized protein</fullName>
    </submittedName>
</protein>
<organism evidence="2">
    <name type="scientific">Anopheles sinensis</name>
    <name type="common">Mosquito</name>
    <dbReference type="NCBI Taxonomy" id="74873"/>
    <lineage>
        <taxon>Eukaryota</taxon>
        <taxon>Metazoa</taxon>
        <taxon>Ecdysozoa</taxon>
        <taxon>Arthropoda</taxon>
        <taxon>Hexapoda</taxon>
        <taxon>Insecta</taxon>
        <taxon>Pterygota</taxon>
        <taxon>Neoptera</taxon>
        <taxon>Endopterygota</taxon>
        <taxon>Diptera</taxon>
        <taxon>Nematocera</taxon>
        <taxon>Culicoidea</taxon>
        <taxon>Culicidae</taxon>
        <taxon>Anophelinae</taxon>
        <taxon>Anopheles</taxon>
    </lineage>
</organism>
<sequence>MVTTQKPTHTNQRRSGSASEEVRQRMLRIRFDFTTQVAAVSTKILMPNSCRLLLGVSVIYFLPDTFRRQRTKRRTAGKNPLSISRRDRGYEAEALIFYVRRG</sequence>
<dbReference type="EnsemblMetazoa" id="ASIC009663-RA">
    <property type="protein sequence ID" value="ASIC009663-PA"/>
    <property type="gene ID" value="ASIC009663"/>
</dbReference>
<reference evidence="3" key="2">
    <citation type="submission" date="2020-05" db="UniProtKB">
        <authorList>
            <consortium name="EnsemblMetazoa"/>
        </authorList>
    </citation>
    <scope>IDENTIFICATION</scope>
</reference>
<dbReference type="VEuPathDB" id="VectorBase:ASIC009663"/>
<reference evidence="2 4" key="1">
    <citation type="journal article" date="2014" name="BMC Genomics">
        <title>Genome sequence of Anopheles sinensis provides insight into genetics basis of mosquito competence for malaria parasites.</title>
        <authorList>
            <person name="Zhou D."/>
            <person name="Zhang D."/>
            <person name="Ding G."/>
            <person name="Shi L."/>
            <person name="Hou Q."/>
            <person name="Ye Y."/>
            <person name="Xu Y."/>
            <person name="Zhou H."/>
            <person name="Xiong C."/>
            <person name="Li S."/>
            <person name="Yu J."/>
            <person name="Hong S."/>
            <person name="Yu X."/>
            <person name="Zou P."/>
            <person name="Chen C."/>
            <person name="Chang X."/>
            <person name="Wang W."/>
            <person name="Lv Y."/>
            <person name="Sun Y."/>
            <person name="Ma L."/>
            <person name="Shen B."/>
            <person name="Zhu C."/>
        </authorList>
    </citation>
    <scope>NUCLEOTIDE SEQUENCE [LARGE SCALE GENOMIC DNA]</scope>
</reference>
<proteinExistence type="predicted"/>
<name>A0A084VV30_ANOSI</name>
<dbReference type="AlphaFoldDB" id="A0A084VV30"/>
<evidence type="ECO:0000313" key="2">
    <source>
        <dbReference type="EMBL" id="KFB41824.1"/>
    </source>
</evidence>